<dbReference type="Pfam" id="PF17318">
    <property type="entry name" value="DUF5361"/>
    <property type="match status" value="1"/>
</dbReference>
<organism evidence="2 3">
    <name type="scientific">Salininema proteolyticum</name>
    <dbReference type="NCBI Taxonomy" id="1607685"/>
    <lineage>
        <taxon>Bacteria</taxon>
        <taxon>Bacillati</taxon>
        <taxon>Actinomycetota</taxon>
        <taxon>Actinomycetes</taxon>
        <taxon>Glycomycetales</taxon>
        <taxon>Glycomycetaceae</taxon>
        <taxon>Salininema</taxon>
    </lineage>
</organism>
<dbReference type="Proteomes" id="UP001595823">
    <property type="component" value="Unassembled WGS sequence"/>
</dbReference>
<dbReference type="RefSeq" id="WP_380619822.1">
    <property type="nucleotide sequence ID" value="NZ_JBHSDK010000012.1"/>
</dbReference>
<feature type="region of interest" description="Disordered" evidence="1">
    <location>
        <begin position="30"/>
        <end position="61"/>
    </location>
</feature>
<evidence type="ECO:0000313" key="3">
    <source>
        <dbReference type="Proteomes" id="UP001595823"/>
    </source>
</evidence>
<protein>
    <submittedName>
        <fullName evidence="2">DUF5361 domain-containing protein</fullName>
    </submittedName>
</protein>
<evidence type="ECO:0000313" key="2">
    <source>
        <dbReference type="EMBL" id="MFC4335216.1"/>
    </source>
</evidence>
<proteinExistence type="predicted"/>
<dbReference type="EMBL" id="JBHSDK010000012">
    <property type="protein sequence ID" value="MFC4335216.1"/>
    <property type="molecule type" value="Genomic_DNA"/>
</dbReference>
<dbReference type="InterPro" id="IPR035286">
    <property type="entry name" value="DUF5361"/>
</dbReference>
<reference evidence="3" key="1">
    <citation type="journal article" date="2019" name="Int. J. Syst. Evol. Microbiol.">
        <title>The Global Catalogue of Microorganisms (GCM) 10K type strain sequencing project: providing services to taxonomists for standard genome sequencing and annotation.</title>
        <authorList>
            <consortium name="The Broad Institute Genomics Platform"/>
            <consortium name="The Broad Institute Genome Sequencing Center for Infectious Disease"/>
            <person name="Wu L."/>
            <person name="Ma J."/>
        </authorList>
    </citation>
    <scope>NUCLEOTIDE SEQUENCE [LARGE SCALE GENOMIC DNA]</scope>
    <source>
        <strain evidence="3">IBRC-M 10908</strain>
    </source>
</reference>
<name>A0ABV8TXW0_9ACTN</name>
<comment type="caution">
    <text evidence="2">The sequence shown here is derived from an EMBL/GenBank/DDBJ whole genome shotgun (WGS) entry which is preliminary data.</text>
</comment>
<sequence>MTAGGDGWNLTERLLALAVDELRIANWQRSKHGAKGTNQPKRIAPWAQKPGKKYGDAAGRSPEEVEAILAHMRPHRPSKPEKEG</sequence>
<keyword evidence="3" id="KW-1185">Reference proteome</keyword>
<gene>
    <name evidence="2" type="ORF">ACFPET_08400</name>
</gene>
<evidence type="ECO:0000256" key="1">
    <source>
        <dbReference type="SAM" id="MobiDB-lite"/>
    </source>
</evidence>
<accession>A0ABV8TXW0</accession>